<feature type="active site" description="Proton acceptor" evidence="2">
    <location>
        <position position="129"/>
    </location>
</feature>
<dbReference type="PANTHER" id="PTHR35561:SF1">
    <property type="entry name" value="RNA 2',3'-CYCLIC PHOSPHODIESTERASE"/>
    <property type="match status" value="1"/>
</dbReference>
<gene>
    <name evidence="4" type="ORF">HSCHL_2455</name>
    <name evidence="3" type="ORF">SA87_06160</name>
</gene>
<dbReference type="AlphaFoldDB" id="A0A132MQ63"/>
<evidence type="ECO:0000256" key="1">
    <source>
        <dbReference type="ARBA" id="ARBA00022801"/>
    </source>
</evidence>
<dbReference type="InterPro" id="IPR009097">
    <property type="entry name" value="Cyclic_Pdiesterase"/>
</dbReference>
<dbReference type="NCBIfam" id="TIGR02258">
    <property type="entry name" value="2_5_ligase"/>
    <property type="match status" value="1"/>
</dbReference>
<feature type="short sequence motif" description="HXTX 1" evidence="2">
    <location>
        <begin position="40"/>
        <end position="43"/>
    </location>
</feature>
<dbReference type="HAMAP" id="MF_01940">
    <property type="entry name" value="RNA_CPDase"/>
    <property type="match status" value="1"/>
</dbReference>
<comment type="function">
    <text evidence="2">Hydrolyzes RNA 2',3'-cyclic phosphodiester to an RNA 2'-phosphomonoester.</text>
</comment>
<accession>A0A132MQ63</accession>
<keyword evidence="4" id="KW-0436">Ligase</keyword>
<dbReference type="InterPro" id="IPR004175">
    <property type="entry name" value="RNA_CPDase"/>
</dbReference>
<feature type="short sequence motif" description="HXTX 2" evidence="2">
    <location>
        <begin position="129"/>
        <end position="132"/>
    </location>
</feature>
<sequence>MRLFFALPVPPDARAALAGFTRAHRADLPFRRFVHPDDYHLTVAFLGELPDAVLPALQRSVDRLRPAAPGPLRVRLEALGAFGPAERPRVLVARGRLDPEAPFLRYRDALVAALAADGIAVDRKPFVPHVTLARDGTAPLPDLPWTPVAYTAADLVLFRSDLGKKPMYTPLHAWPL</sequence>
<dbReference type="PANTHER" id="PTHR35561">
    <property type="entry name" value="RNA 2',3'-CYCLIC PHOSPHODIESTERASE"/>
    <property type="match status" value="1"/>
</dbReference>
<dbReference type="Gene3D" id="3.90.1140.10">
    <property type="entry name" value="Cyclic phosphodiesterase"/>
    <property type="match status" value="1"/>
</dbReference>
<dbReference type="GO" id="GO:0008664">
    <property type="term" value="F:RNA 2',3'-cyclic 3'-phosphodiesterase activity"/>
    <property type="evidence" value="ECO:0007669"/>
    <property type="project" value="UniProtKB-EC"/>
</dbReference>
<dbReference type="SUPFAM" id="SSF55144">
    <property type="entry name" value="LigT-like"/>
    <property type="match status" value="1"/>
</dbReference>
<dbReference type="Proteomes" id="UP000243024">
    <property type="component" value="Unassembled WGS sequence"/>
</dbReference>
<feature type="active site" description="Proton donor" evidence="2">
    <location>
        <position position="40"/>
    </location>
</feature>
<organism evidence="3 5">
    <name type="scientific">Hydrogenibacillus schlegelii</name>
    <name type="common">Bacillus schlegelii</name>
    <dbReference type="NCBI Taxonomy" id="1484"/>
    <lineage>
        <taxon>Bacteria</taxon>
        <taxon>Bacillati</taxon>
        <taxon>Bacillota</taxon>
        <taxon>Bacilli</taxon>
        <taxon>Bacillales</taxon>
        <taxon>Bacillales Family X. Incertae Sedis</taxon>
        <taxon>Hydrogenibacillus</taxon>
    </lineage>
</organism>
<keyword evidence="1 2" id="KW-0378">Hydrolase</keyword>
<evidence type="ECO:0000313" key="3">
    <source>
        <dbReference type="EMBL" id="OAR05086.1"/>
    </source>
</evidence>
<dbReference type="STRING" id="1484.SA87_06160"/>
<dbReference type="EC" id="3.1.4.58" evidence="2"/>
<reference evidence="3 5" key="1">
    <citation type="submission" date="2015-09" db="EMBL/GenBank/DDBJ databases">
        <title>Draft genome sequence of Hydrogenibacillus schlegelii DSM 2000.</title>
        <authorList>
            <person name="Hemp J."/>
        </authorList>
    </citation>
    <scope>NUCLEOTIDE SEQUENCE [LARGE SCALE GENOMIC DNA]</scope>
    <source>
        <strain evidence="3 5">MA 48</strain>
    </source>
</reference>
<dbReference type="GO" id="GO:0004113">
    <property type="term" value="F:2',3'-cyclic-nucleotide 3'-phosphodiesterase activity"/>
    <property type="evidence" value="ECO:0007669"/>
    <property type="project" value="InterPro"/>
</dbReference>
<keyword evidence="5" id="KW-1185">Reference proteome</keyword>
<evidence type="ECO:0000256" key="2">
    <source>
        <dbReference type="HAMAP-Rule" id="MF_01940"/>
    </source>
</evidence>
<comment type="similarity">
    <text evidence="2">Belongs to the 2H phosphoesterase superfamily. ThpR family.</text>
</comment>
<name>A0A132MQ63_HYDSH</name>
<dbReference type="RefSeq" id="WP_066198868.1">
    <property type="nucleotide sequence ID" value="NZ_CBCSAS010000019.1"/>
</dbReference>
<dbReference type="Pfam" id="PF13563">
    <property type="entry name" value="2_5_RNA_ligase2"/>
    <property type="match status" value="1"/>
</dbReference>
<dbReference type="EMBL" id="PEBV01000019">
    <property type="protein sequence ID" value="PTQ52956.1"/>
    <property type="molecule type" value="Genomic_DNA"/>
</dbReference>
<protein>
    <recommendedName>
        <fullName evidence="2">RNA 2',3'-cyclic phosphodiesterase</fullName>
        <shortName evidence="2">RNA 2',3'-CPDase</shortName>
        <ecNumber evidence="2">3.1.4.58</ecNumber>
    </recommendedName>
</protein>
<comment type="catalytic activity">
    <reaction evidence="2">
        <text>a 3'-end 2',3'-cyclophospho-ribonucleotide-RNA + H2O = a 3'-end 2'-phospho-ribonucleotide-RNA + H(+)</text>
        <dbReference type="Rhea" id="RHEA:11828"/>
        <dbReference type="Rhea" id="RHEA-COMP:10464"/>
        <dbReference type="Rhea" id="RHEA-COMP:17353"/>
        <dbReference type="ChEBI" id="CHEBI:15377"/>
        <dbReference type="ChEBI" id="CHEBI:15378"/>
        <dbReference type="ChEBI" id="CHEBI:83064"/>
        <dbReference type="ChEBI" id="CHEBI:173113"/>
        <dbReference type="EC" id="3.1.4.58"/>
    </reaction>
</comment>
<dbReference type="EMBL" id="JXBB01000005">
    <property type="protein sequence ID" value="OAR05086.1"/>
    <property type="molecule type" value="Genomic_DNA"/>
</dbReference>
<comment type="caution">
    <text evidence="3">The sequence shown here is derived from an EMBL/GenBank/DDBJ whole genome shotgun (WGS) entry which is preliminary data.</text>
</comment>
<evidence type="ECO:0000313" key="4">
    <source>
        <dbReference type="EMBL" id="PTQ52956.1"/>
    </source>
</evidence>
<evidence type="ECO:0000313" key="5">
    <source>
        <dbReference type="Proteomes" id="UP000243024"/>
    </source>
</evidence>
<evidence type="ECO:0000313" key="6">
    <source>
        <dbReference type="Proteomes" id="UP000244180"/>
    </source>
</evidence>
<dbReference type="GO" id="GO:0016874">
    <property type="term" value="F:ligase activity"/>
    <property type="evidence" value="ECO:0007669"/>
    <property type="project" value="UniProtKB-KW"/>
</dbReference>
<reference evidence="4 6" key="2">
    <citation type="submission" date="2017-08" db="EMBL/GenBank/DDBJ databases">
        <title>Burning lignite coal seam in the remote Altai Mountains harbors a hydrogen-driven thermophilic microbial community.</title>
        <authorList>
            <person name="Kadnikov V.V."/>
            <person name="Mardanov A.V."/>
            <person name="Ivasenko D."/>
            <person name="Beletsky A.V."/>
            <person name="Karnachuk O.V."/>
            <person name="Ravin N.V."/>
        </authorList>
    </citation>
    <scope>NUCLEOTIDE SEQUENCE [LARGE SCALE GENOMIC DNA]</scope>
    <source>
        <strain evidence="4">AL33</strain>
    </source>
</reference>
<proteinExistence type="inferred from homology"/>
<dbReference type="Proteomes" id="UP000244180">
    <property type="component" value="Unassembled WGS sequence"/>
</dbReference>